<feature type="signal peptide" evidence="4">
    <location>
        <begin position="1"/>
        <end position="17"/>
    </location>
</feature>
<evidence type="ECO:0000313" key="6">
    <source>
        <dbReference type="EMBL" id="MCR6504947.1"/>
    </source>
</evidence>
<proteinExistence type="predicted"/>
<dbReference type="GO" id="GO:0007154">
    <property type="term" value="P:cell communication"/>
    <property type="evidence" value="ECO:0007669"/>
    <property type="project" value="InterPro"/>
</dbReference>
<keyword evidence="7" id="KW-1185">Reference proteome</keyword>
<feature type="domain" description="Calx-beta" evidence="5">
    <location>
        <begin position="17"/>
        <end position="121"/>
    </location>
</feature>
<accession>A0A9X2STQ7</accession>
<dbReference type="SUPFAM" id="SSF141072">
    <property type="entry name" value="CalX-like"/>
    <property type="match status" value="1"/>
</dbReference>
<reference evidence="6" key="1">
    <citation type="journal article" date="2022" name="Arch. Microbiol.">
        <title>Bacteroides muris sp. nov. isolated from the cecum of wild-derived house mice.</title>
        <authorList>
            <person name="Fokt H."/>
            <person name="Unni R."/>
            <person name="Repnik U."/>
            <person name="Schmitz R.A."/>
            <person name="Bramkamp M."/>
            <person name="Baines J.F."/>
            <person name="Unterweger D."/>
        </authorList>
    </citation>
    <scope>NUCLEOTIDE SEQUENCE</scope>
    <source>
        <strain evidence="6">KH365_2</strain>
    </source>
</reference>
<dbReference type="SMART" id="SM00237">
    <property type="entry name" value="Calx_beta"/>
    <property type="match status" value="1"/>
</dbReference>
<dbReference type="Pfam" id="PF03160">
    <property type="entry name" value="Calx-beta"/>
    <property type="match status" value="1"/>
</dbReference>
<name>A0A9X2STQ7_9BACE</name>
<gene>
    <name evidence="6" type="ORF">M1B79_09760</name>
</gene>
<dbReference type="PROSITE" id="PS51257">
    <property type="entry name" value="PROKAR_LIPOPROTEIN"/>
    <property type="match status" value="1"/>
</dbReference>
<sequence length="302" mass="33434">MKSVYIYFLAMASILFAACSNDDDMNTTNATVSFTQAEFSFAESAGMVKVPIKVDGERNGDIRVQLKVTDGTAISEGHYMVTSEVINIPVNSKDETFNVELLVMDDGNEENDDRQFTIAIANVEGATVGANGSCNIVLRDVDKNPYFKLFGDWKLTATDVMTDEKLSWDVSISDDGDENNHEKVLVCAGYISPQGYENDVPWVLEYSRDGKVNIVAGYFYAAYNFGTFTGAVWVTPLNLNGREASDAIIPGTYNDTFDVIEFDTEEYIMGIAVHEYDSSTGDIGELKGRWGNPYADIRMEKK</sequence>
<evidence type="ECO:0000256" key="3">
    <source>
        <dbReference type="ARBA" id="ARBA00022837"/>
    </source>
</evidence>
<evidence type="ECO:0000313" key="7">
    <source>
        <dbReference type="Proteomes" id="UP001143192"/>
    </source>
</evidence>
<dbReference type="Proteomes" id="UP001143192">
    <property type="component" value="Unassembled WGS sequence"/>
</dbReference>
<dbReference type="AlphaFoldDB" id="A0A9X2STQ7"/>
<dbReference type="InterPro" id="IPR038081">
    <property type="entry name" value="CalX-like_sf"/>
</dbReference>
<feature type="chain" id="PRO_5040971383" description="Calx-beta domain-containing protein" evidence="4">
    <location>
        <begin position="18"/>
        <end position="302"/>
    </location>
</feature>
<evidence type="ECO:0000256" key="4">
    <source>
        <dbReference type="SAM" id="SignalP"/>
    </source>
</evidence>
<dbReference type="GO" id="GO:0016020">
    <property type="term" value="C:membrane"/>
    <property type="evidence" value="ECO:0007669"/>
    <property type="project" value="InterPro"/>
</dbReference>
<evidence type="ECO:0000259" key="5">
    <source>
        <dbReference type="SMART" id="SM00237"/>
    </source>
</evidence>
<keyword evidence="2" id="KW-0677">Repeat</keyword>
<dbReference type="Gene3D" id="2.60.40.2030">
    <property type="match status" value="1"/>
</dbReference>
<keyword evidence="1 4" id="KW-0732">Signal</keyword>
<reference evidence="6" key="2">
    <citation type="submission" date="2022-04" db="EMBL/GenBank/DDBJ databases">
        <authorList>
            <person name="Fokt H."/>
            <person name="Baines J."/>
        </authorList>
    </citation>
    <scope>NUCLEOTIDE SEQUENCE</scope>
    <source>
        <strain evidence="6">KH365_2</strain>
    </source>
</reference>
<organism evidence="6 7">
    <name type="scientific">Bacteroides muris</name>
    <name type="common">ex Fokt et al. 2023</name>
    <dbReference type="NCBI Taxonomy" id="2937417"/>
    <lineage>
        <taxon>Bacteria</taxon>
        <taxon>Pseudomonadati</taxon>
        <taxon>Bacteroidota</taxon>
        <taxon>Bacteroidia</taxon>
        <taxon>Bacteroidales</taxon>
        <taxon>Bacteroidaceae</taxon>
        <taxon>Bacteroides</taxon>
    </lineage>
</organism>
<dbReference type="RefSeq" id="WP_257931599.1">
    <property type="nucleotide sequence ID" value="NZ_JAMZED010000019.1"/>
</dbReference>
<dbReference type="InterPro" id="IPR003644">
    <property type="entry name" value="Calx_beta"/>
</dbReference>
<evidence type="ECO:0000256" key="2">
    <source>
        <dbReference type="ARBA" id="ARBA00022737"/>
    </source>
</evidence>
<protein>
    <recommendedName>
        <fullName evidence="5">Calx-beta domain-containing protein</fullName>
    </recommendedName>
</protein>
<dbReference type="EMBL" id="JAMZED010000019">
    <property type="protein sequence ID" value="MCR6504947.1"/>
    <property type="molecule type" value="Genomic_DNA"/>
</dbReference>
<evidence type="ECO:0000256" key="1">
    <source>
        <dbReference type="ARBA" id="ARBA00022729"/>
    </source>
</evidence>
<comment type="caution">
    <text evidence="6">The sequence shown here is derived from an EMBL/GenBank/DDBJ whole genome shotgun (WGS) entry which is preliminary data.</text>
</comment>
<keyword evidence="3" id="KW-0106">Calcium</keyword>